<gene>
    <name evidence="2" type="ORF">HINF_LOCUS47929</name>
    <name evidence="3" type="ORF">HINF_LOCUS7663</name>
</gene>
<organism evidence="2">
    <name type="scientific">Hexamita inflata</name>
    <dbReference type="NCBI Taxonomy" id="28002"/>
    <lineage>
        <taxon>Eukaryota</taxon>
        <taxon>Metamonada</taxon>
        <taxon>Diplomonadida</taxon>
        <taxon>Hexamitidae</taxon>
        <taxon>Hexamitinae</taxon>
        <taxon>Hexamita</taxon>
    </lineage>
</organism>
<dbReference type="AlphaFoldDB" id="A0AA86QIU8"/>
<evidence type="ECO:0000313" key="3">
    <source>
        <dbReference type="EMBL" id="CAL5983533.1"/>
    </source>
</evidence>
<name>A0AA86QIU8_9EUKA</name>
<keyword evidence="4" id="KW-1185">Reference proteome</keyword>
<feature type="compositionally biased region" description="Polar residues" evidence="1">
    <location>
        <begin position="107"/>
        <end position="124"/>
    </location>
</feature>
<sequence length="163" mass="18654">MQPDQILMSRITNREKQYQCRVQTKFLDAQQSMMNSIKSRVLNHGNDPVDIAPTVLVYNPHIHASRQFHLRDNVPSPQQVAKRTGILEDLASRSNSRNSNRLTSSLQMKRSVTSPIPQLQSTGSPNILMQSRKFKFDDSPRFLMQLMSPVKNLDGFKVMTSKK</sequence>
<proteinExistence type="predicted"/>
<dbReference type="Proteomes" id="UP001642409">
    <property type="component" value="Unassembled WGS sequence"/>
</dbReference>
<dbReference type="EMBL" id="CATOUU010000931">
    <property type="protein sequence ID" value="CAI9960284.1"/>
    <property type="molecule type" value="Genomic_DNA"/>
</dbReference>
<accession>A0AA86QIU8</accession>
<evidence type="ECO:0000313" key="2">
    <source>
        <dbReference type="EMBL" id="CAI9960284.1"/>
    </source>
</evidence>
<reference evidence="2" key="1">
    <citation type="submission" date="2023-06" db="EMBL/GenBank/DDBJ databases">
        <authorList>
            <person name="Kurt Z."/>
        </authorList>
    </citation>
    <scope>NUCLEOTIDE SEQUENCE</scope>
</reference>
<reference evidence="3 4" key="2">
    <citation type="submission" date="2024-07" db="EMBL/GenBank/DDBJ databases">
        <authorList>
            <person name="Akdeniz Z."/>
        </authorList>
    </citation>
    <scope>NUCLEOTIDE SEQUENCE [LARGE SCALE GENOMIC DNA]</scope>
</reference>
<feature type="compositionally biased region" description="Low complexity" evidence="1">
    <location>
        <begin position="92"/>
        <end position="106"/>
    </location>
</feature>
<evidence type="ECO:0000313" key="4">
    <source>
        <dbReference type="Proteomes" id="UP001642409"/>
    </source>
</evidence>
<comment type="caution">
    <text evidence="2">The sequence shown here is derived from an EMBL/GenBank/DDBJ whole genome shotgun (WGS) entry which is preliminary data.</text>
</comment>
<protein>
    <submittedName>
        <fullName evidence="3">Hypothetical_protein</fullName>
    </submittedName>
</protein>
<evidence type="ECO:0000256" key="1">
    <source>
        <dbReference type="SAM" id="MobiDB-lite"/>
    </source>
</evidence>
<feature type="region of interest" description="Disordered" evidence="1">
    <location>
        <begin position="91"/>
        <end position="124"/>
    </location>
</feature>
<dbReference type="EMBL" id="CAXDID020000016">
    <property type="protein sequence ID" value="CAL5983533.1"/>
    <property type="molecule type" value="Genomic_DNA"/>
</dbReference>